<reference evidence="4 7" key="1">
    <citation type="journal article" date="2011" name="Nature">
        <title>The Medicago genome provides insight into the evolution of rhizobial symbioses.</title>
        <authorList>
            <person name="Young N.D."/>
            <person name="Debelle F."/>
            <person name="Oldroyd G.E."/>
            <person name="Geurts R."/>
            <person name="Cannon S.B."/>
            <person name="Udvardi M.K."/>
            <person name="Benedito V.A."/>
            <person name="Mayer K.F."/>
            <person name="Gouzy J."/>
            <person name="Schoof H."/>
            <person name="Van de Peer Y."/>
            <person name="Proost S."/>
            <person name="Cook D.R."/>
            <person name="Meyers B.C."/>
            <person name="Spannagl M."/>
            <person name="Cheung F."/>
            <person name="De Mita S."/>
            <person name="Krishnakumar V."/>
            <person name="Gundlach H."/>
            <person name="Zhou S."/>
            <person name="Mudge J."/>
            <person name="Bharti A.K."/>
            <person name="Murray J.D."/>
            <person name="Naoumkina M.A."/>
            <person name="Rosen B."/>
            <person name="Silverstein K.A."/>
            <person name="Tang H."/>
            <person name="Rombauts S."/>
            <person name="Zhao P.X."/>
            <person name="Zhou P."/>
            <person name="Barbe V."/>
            <person name="Bardou P."/>
            <person name="Bechner M."/>
            <person name="Bellec A."/>
            <person name="Berger A."/>
            <person name="Berges H."/>
            <person name="Bidwell S."/>
            <person name="Bisseling T."/>
            <person name="Choisne N."/>
            <person name="Couloux A."/>
            <person name="Denny R."/>
            <person name="Deshpande S."/>
            <person name="Dai X."/>
            <person name="Doyle J.J."/>
            <person name="Dudez A.M."/>
            <person name="Farmer A.D."/>
            <person name="Fouteau S."/>
            <person name="Franken C."/>
            <person name="Gibelin C."/>
            <person name="Gish J."/>
            <person name="Goldstein S."/>
            <person name="Gonzalez A.J."/>
            <person name="Green P.J."/>
            <person name="Hallab A."/>
            <person name="Hartog M."/>
            <person name="Hua A."/>
            <person name="Humphray S.J."/>
            <person name="Jeong D.H."/>
            <person name="Jing Y."/>
            <person name="Jocker A."/>
            <person name="Kenton S.M."/>
            <person name="Kim D.J."/>
            <person name="Klee K."/>
            <person name="Lai H."/>
            <person name="Lang C."/>
            <person name="Lin S."/>
            <person name="Macmil S.L."/>
            <person name="Magdelenat G."/>
            <person name="Matthews L."/>
            <person name="McCorrison J."/>
            <person name="Monaghan E.L."/>
            <person name="Mun J.H."/>
            <person name="Najar F.Z."/>
            <person name="Nicholson C."/>
            <person name="Noirot C."/>
            <person name="O'Bleness M."/>
            <person name="Paule C.R."/>
            <person name="Poulain J."/>
            <person name="Prion F."/>
            <person name="Qin B."/>
            <person name="Qu C."/>
            <person name="Retzel E.F."/>
            <person name="Riddle C."/>
            <person name="Sallet E."/>
            <person name="Samain S."/>
            <person name="Samson N."/>
            <person name="Sanders I."/>
            <person name="Saurat O."/>
            <person name="Scarpelli C."/>
            <person name="Schiex T."/>
            <person name="Segurens B."/>
            <person name="Severin A.J."/>
            <person name="Sherrier D.J."/>
            <person name="Shi R."/>
            <person name="Sims S."/>
            <person name="Singer S.R."/>
            <person name="Sinharoy S."/>
            <person name="Sterck L."/>
            <person name="Viollet A."/>
            <person name="Wang B.B."/>
            <person name="Wang K."/>
            <person name="Wang M."/>
            <person name="Wang X."/>
            <person name="Warfsmann J."/>
            <person name="Weissenbach J."/>
            <person name="White D.D."/>
            <person name="White J.D."/>
            <person name="Wiley G.B."/>
            <person name="Wincker P."/>
            <person name="Xing Y."/>
            <person name="Yang L."/>
            <person name="Yao Z."/>
            <person name="Ying F."/>
            <person name="Zhai J."/>
            <person name="Zhou L."/>
            <person name="Zuber A."/>
            <person name="Denarie J."/>
            <person name="Dixon R.A."/>
            <person name="May G.D."/>
            <person name="Schwartz D.C."/>
            <person name="Rogers J."/>
            <person name="Quetier F."/>
            <person name="Town C.D."/>
            <person name="Roe B.A."/>
        </authorList>
    </citation>
    <scope>NUCLEOTIDE SEQUENCE [LARGE SCALE GENOMIC DNA]</scope>
    <source>
        <strain evidence="4">A17</strain>
        <strain evidence="6 7">cv. Jemalong A17</strain>
    </source>
</reference>
<dbReference type="AlphaFoldDB" id="G7IRK3"/>
<keyword evidence="2" id="KW-0812">Transmembrane</keyword>
<reference evidence="5" key="4">
    <citation type="journal article" date="2018" name="Nat. Plants">
        <title>Whole-genome landscape of Medicago truncatula symbiotic genes.</title>
        <authorList>
            <person name="Pecrix Y."/>
            <person name="Gamas P."/>
            <person name="Carrere S."/>
        </authorList>
    </citation>
    <scope>NUCLEOTIDE SEQUENCE</scope>
    <source>
        <tissue evidence="5">Leaves</tissue>
    </source>
</reference>
<dbReference type="KEGG" id="mtr:11408873"/>
<dbReference type="Gramene" id="rna11849">
    <property type="protein sequence ID" value="RHN75616.1"/>
    <property type="gene ID" value="gene11849"/>
</dbReference>
<evidence type="ECO:0000256" key="1">
    <source>
        <dbReference type="ARBA" id="ARBA00007843"/>
    </source>
</evidence>
<keyword evidence="2" id="KW-0472">Membrane</keyword>
<dbReference type="HOGENOM" id="CLU_730378_0_0_1"/>
<dbReference type="InterPro" id="IPR000782">
    <property type="entry name" value="FAS1_domain"/>
</dbReference>
<evidence type="ECO:0000313" key="6">
    <source>
        <dbReference type="EnsemblPlants" id="AES67312"/>
    </source>
</evidence>
<accession>G7IRK3</accession>
<organism evidence="4 7">
    <name type="scientific">Medicago truncatula</name>
    <name type="common">Barrel medic</name>
    <name type="synonym">Medicago tribuloides</name>
    <dbReference type="NCBI Taxonomy" id="3880"/>
    <lineage>
        <taxon>Eukaryota</taxon>
        <taxon>Viridiplantae</taxon>
        <taxon>Streptophyta</taxon>
        <taxon>Embryophyta</taxon>
        <taxon>Tracheophyta</taxon>
        <taxon>Spermatophyta</taxon>
        <taxon>Magnoliopsida</taxon>
        <taxon>eudicotyledons</taxon>
        <taxon>Gunneridae</taxon>
        <taxon>Pentapetalae</taxon>
        <taxon>rosids</taxon>
        <taxon>fabids</taxon>
        <taxon>Fabales</taxon>
        <taxon>Fabaceae</taxon>
        <taxon>Papilionoideae</taxon>
        <taxon>50 kb inversion clade</taxon>
        <taxon>NPAAA clade</taxon>
        <taxon>Hologalegina</taxon>
        <taxon>IRL clade</taxon>
        <taxon>Trifolieae</taxon>
        <taxon>Medicago</taxon>
    </lineage>
</organism>
<dbReference type="EMBL" id="PSQE01000002">
    <property type="protein sequence ID" value="RHN75616.1"/>
    <property type="molecule type" value="Genomic_DNA"/>
</dbReference>
<name>G7IRK3_MEDTR</name>
<dbReference type="OrthoDB" id="1525874at2759"/>
<dbReference type="SMART" id="SM00554">
    <property type="entry name" value="FAS1"/>
    <property type="match status" value="2"/>
</dbReference>
<evidence type="ECO:0000313" key="7">
    <source>
        <dbReference type="Proteomes" id="UP000002051"/>
    </source>
</evidence>
<feature type="domain" description="FAS1" evidence="3">
    <location>
        <begin position="82"/>
        <end position="179"/>
    </location>
</feature>
<dbReference type="Gene3D" id="2.30.180.10">
    <property type="entry name" value="FAS1 domain"/>
    <property type="match status" value="1"/>
</dbReference>
<evidence type="ECO:0000313" key="5">
    <source>
        <dbReference type="EMBL" id="RHN75616.1"/>
    </source>
</evidence>
<dbReference type="OMA" id="TSHPLWF"/>
<reference evidence="6" key="3">
    <citation type="submission" date="2015-04" db="UniProtKB">
        <authorList>
            <consortium name="EnsemblPlants"/>
        </authorList>
    </citation>
    <scope>IDENTIFICATION</scope>
    <source>
        <strain evidence="6">cv. Jemalong A17</strain>
    </source>
</reference>
<evidence type="ECO:0000256" key="2">
    <source>
        <dbReference type="SAM" id="Phobius"/>
    </source>
</evidence>
<dbReference type="PANTHER" id="PTHR33985">
    <property type="entry name" value="OS02G0491300 PROTEIN-RELATED"/>
    <property type="match status" value="1"/>
</dbReference>
<evidence type="ECO:0000313" key="4">
    <source>
        <dbReference type="EMBL" id="AES67312.1"/>
    </source>
</evidence>
<proteinExistence type="inferred from homology"/>
<dbReference type="InterPro" id="IPR052806">
    <property type="entry name" value="Fasciclin-like_AGP"/>
</dbReference>
<keyword evidence="7" id="KW-1185">Reference proteome</keyword>
<dbReference type="EMBL" id="CM001218">
    <property type="protein sequence ID" value="AES67312.1"/>
    <property type="molecule type" value="Genomic_DNA"/>
</dbReference>
<comment type="similarity">
    <text evidence="1">Belongs to the fasciclin-like AGP family.</text>
</comment>
<protein>
    <submittedName>
        <fullName evidence="4">Fasciclin-arabinogalactan-like protein</fullName>
    </submittedName>
    <submittedName>
        <fullName evidence="5">Putative FAS1 domain-containing protein</fullName>
    </submittedName>
</protein>
<dbReference type="PANTHER" id="PTHR33985:SF19">
    <property type="entry name" value="FASCICLIN-LIKE ARABINOGALACTAN PROTEIN 21"/>
    <property type="match status" value="1"/>
</dbReference>
<dbReference type="eggNOG" id="ENOG502QSMZ">
    <property type="taxonomic scope" value="Eukaryota"/>
</dbReference>
<reference evidence="4 7" key="2">
    <citation type="journal article" date="2014" name="BMC Genomics">
        <title>An improved genome release (version Mt4.0) for the model legume Medicago truncatula.</title>
        <authorList>
            <person name="Tang H."/>
            <person name="Krishnakumar V."/>
            <person name="Bidwell S."/>
            <person name="Rosen B."/>
            <person name="Chan A."/>
            <person name="Zhou S."/>
            <person name="Gentzbittel L."/>
            <person name="Childs K.L."/>
            <person name="Yandell M."/>
            <person name="Gundlach H."/>
            <person name="Mayer K.F."/>
            <person name="Schwartz D.C."/>
            <person name="Town C.D."/>
        </authorList>
    </citation>
    <scope>GENOME REANNOTATION</scope>
    <source>
        <strain evidence="6 7">cv. Jemalong A17</strain>
    </source>
</reference>
<gene>
    <name evidence="6" type="primary">11408873</name>
    <name evidence="4" type="ordered locus">MTR_2g089200</name>
    <name evidence="5" type="ORF">MtrunA17_Chr2g0323201</name>
</gene>
<dbReference type="Proteomes" id="UP000265566">
    <property type="component" value="Chromosome 2"/>
</dbReference>
<sequence>MASSYSCWCWFPIYFIASVALGVIAITSAIHSNSKSSPEVIPSQTHTLSTNATEALKKQGFVLMADLLHRSPPFFLPPKNSTFFAIKDSAIKNTSLPLWFLKSLLMYHTFTTKLTMQQLLNKSQGTCETTLFRQKNASLTKVDTLQKTVEINHVLISNPDMFLGEEFNIHGVLGPFSSLQREVLQGGSDFIRSPTCPSFKTNSTYEVGDFKNFVEWNKVVQLLGSKGYSSFSTALHSVLEGILKDSSSFGYGSATIFAPPDVNLLHYPSTLLDRAVRIHILPQKFTYKELSSLPVRTLLKTLTPHDHLEIDGVLGFMEGVLINGIQIVKPDMFVSEKFVVHGISRAFKMAEITA</sequence>
<feature type="domain" description="FAS1" evidence="3">
    <location>
        <begin position="255"/>
        <end position="350"/>
    </location>
</feature>
<dbReference type="SUPFAM" id="SSF82153">
    <property type="entry name" value="FAS1 domain"/>
    <property type="match status" value="2"/>
</dbReference>
<dbReference type="Proteomes" id="UP000002051">
    <property type="component" value="Chromosome 2"/>
</dbReference>
<dbReference type="STRING" id="3880.G7IRK3"/>
<evidence type="ECO:0000259" key="3">
    <source>
        <dbReference type="SMART" id="SM00554"/>
    </source>
</evidence>
<dbReference type="InterPro" id="IPR036378">
    <property type="entry name" value="FAS1_dom_sf"/>
</dbReference>
<keyword evidence="2" id="KW-1133">Transmembrane helix</keyword>
<dbReference type="EnsemblPlants" id="AES67312">
    <property type="protein sequence ID" value="AES67312"/>
    <property type="gene ID" value="MTR_2g089200"/>
</dbReference>
<dbReference type="PaxDb" id="3880-AES67312"/>
<feature type="transmembrane region" description="Helical" evidence="2">
    <location>
        <begin position="7"/>
        <end position="30"/>
    </location>
</feature>